<feature type="compositionally biased region" description="Low complexity" evidence="10">
    <location>
        <begin position="545"/>
        <end position="562"/>
    </location>
</feature>
<feature type="binding site" evidence="8">
    <location>
        <position position="821"/>
    </location>
    <ligand>
        <name>Zn(2+)</name>
        <dbReference type="ChEBI" id="CHEBI:29105"/>
        <label>2</label>
    </ligand>
</feature>
<feature type="site" description="Histone H3K4me3 binding" evidence="7">
    <location>
        <position position="795"/>
    </location>
</feature>
<evidence type="ECO:0000256" key="1">
    <source>
        <dbReference type="ARBA" id="ARBA00004123"/>
    </source>
</evidence>
<dbReference type="InterPro" id="IPR028651">
    <property type="entry name" value="ING_fam"/>
</dbReference>
<feature type="binding site" evidence="8">
    <location>
        <position position="845"/>
    </location>
    <ligand>
        <name>Zn(2+)</name>
        <dbReference type="ChEBI" id="CHEBI:29105"/>
        <label>2</label>
    </ligand>
</feature>
<feature type="compositionally biased region" description="Basic and acidic residues" evidence="10">
    <location>
        <begin position="467"/>
        <end position="479"/>
    </location>
</feature>
<dbReference type="EMBL" id="MU858056">
    <property type="protein sequence ID" value="KAK4217959.1"/>
    <property type="molecule type" value="Genomic_DNA"/>
</dbReference>
<evidence type="ECO:0000256" key="2">
    <source>
        <dbReference type="ARBA" id="ARBA00010210"/>
    </source>
</evidence>
<dbReference type="PROSITE" id="PS50016">
    <property type="entry name" value="ZF_PHD_2"/>
    <property type="match status" value="1"/>
</dbReference>
<reference evidence="12" key="1">
    <citation type="journal article" date="2023" name="Mol. Phylogenet. Evol.">
        <title>Genome-scale phylogeny and comparative genomics of the fungal order Sordariales.</title>
        <authorList>
            <person name="Hensen N."/>
            <person name="Bonometti L."/>
            <person name="Westerberg I."/>
            <person name="Brannstrom I.O."/>
            <person name="Guillou S."/>
            <person name="Cros-Aarteil S."/>
            <person name="Calhoun S."/>
            <person name="Haridas S."/>
            <person name="Kuo A."/>
            <person name="Mondo S."/>
            <person name="Pangilinan J."/>
            <person name="Riley R."/>
            <person name="LaButti K."/>
            <person name="Andreopoulos B."/>
            <person name="Lipzen A."/>
            <person name="Chen C."/>
            <person name="Yan M."/>
            <person name="Daum C."/>
            <person name="Ng V."/>
            <person name="Clum A."/>
            <person name="Steindorff A."/>
            <person name="Ohm R.A."/>
            <person name="Martin F."/>
            <person name="Silar P."/>
            <person name="Natvig D.O."/>
            <person name="Lalanne C."/>
            <person name="Gautier V."/>
            <person name="Ament-Velasquez S.L."/>
            <person name="Kruys A."/>
            <person name="Hutchinson M.I."/>
            <person name="Powell A.J."/>
            <person name="Barry K."/>
            <person name="Miller A.N."/>
            <person name="Grigoriev I.V."/>
            <person name="Debuchy R."/>
            <person name="Gladieux P."/>
            <person name="Hiltunen Thoren M."/>
            <person name="Johannesson H."/>
        </authorList>
    </citation>
    <scope>NUCLEOTIDE SEQUENCE</scope>
    <source>
        <strain evidence="12">PSN293</strain>
    </source>
</reference>
<feature type="compositionally biased region" description="Low complexity" evidence="10">
    <location>
        <begin position="649"/>
        <end position="668"/>
    </location>
</feature>
<evidence type="ECO:0000256" key="6">
    <source>
        <dbReference type="ARBA" id="ARBA00023242"/>
    </source>
</evidence>
<evidence type="ECO:0000256" key="4">
    <source>
        <dbReference type="ARBA" id="ARBA00022771"/>
    </source>
</evidence>
<feature type="region of interest" description="Disordered" evidence="10">
    <location>
        <begin position="167"/>
        <end position="202"/>
    </location>
</feature>
<feature type="compositionally biased region" description="Polar residues" evidence="10">
    <location>
        <begin position="608"/>
        <end position="623"/>
    </location>
</feature>
<dbReference type="GO" id="GO:0004402">
    <property type="term" value="F:histone acetyltransferase activity"/>
    <property type="evidence" value="ECO:0007669"/>
    <property type="project" value="TreeGrafter"/>
</dbReference>
<keyword evidence="4 9" id="KW-0863">Zinc-finger</keyword>
<dbReference type="InterPro" id="IPR001965">
    <property type="entry name" value="Znf_PHD"/>
</dbReference>
<comment type="similarity">
    <text evidence="2">Belongs to the ING family.</text>
</comment>
<dbReference type="Gene3D" id="3.30.40.10">
    <property type="entry name" value="Zinc/RING finger domain, C3HC4 (zinc finger)"/>
    <property type="match status" value="1"/>
</dbReference>
<evidence type="ECO:0000313" key="13">
    <source>
        <dbReference type="Proteomes" id="UP001301769"/>
    </source>
</evidence>
<dbReference type="PANTHER" id="PTHR10333:SF94">
    <property type="entry name" value="FINGER DOMAIN PROTEIN, PUTATIVE (AFU_ORTHOLOGUE AFUA_3G11940)-RELATED"/>
    <property type="match status" value="1"/>
</dbReference>
<evidence type="ECO:0000256" key="5">
    <source>
        <dbReference type="ARBA" id="ARBA00022833"/>
    </source>
</evidence>
<feature type="site" description="Histone H3K4me3 binding" evidence="7">
    <location>
        <position position="810"/>
    </location>
</feature>
<dbReference type="InterPro" id="IPR013083">
    <property type="entry name" value="Znf_RING/FYVE/PHD"/>
</dbReference>
<dbReference type="SMART" id="SM00249">
    <property type="entry name" value="PHD"/>
    <property type="match status" value="1"/>
</dbReference>
<evidence type="ECO:0000259" key="11">
    <source>
        <dbReference type="PROSITE" id="PS50016"/>
    </source>
</evidence>
<name>A0AAN7BBS2_9PEZI</name>
<dbReference type="GO" id="GO:0000123">
    <property type="term" value="C:histone acetyltransferase complex"/>
    <property type="evidence" value="ECO:0007669"/>
    <property type="project" value="TreeGrafter"/>
</dbReference>
<dbReference type="InterPro" id="IPR019787">
    <property type="entry name" value="Znf_PHD-finger"/>
</dbReference>
<feature type="compositionally biased region" description="Polar residues" evidence="10">
    <location>
        <begin position="686"/>
        <end position="709"/>
    </location>
</feature>
<comment type="subcellular location">
    <subcellularLocation>
        <location evidence="1">Nucleus</location>
    </subcellularLocation>
</comment>
<evidence type="ECO:0000256" key="8">
    <source>
        <dbReference type="PIRSR" id="PIRSR628651-51"/>
    </source>
</evidence>
<feature type="binding site" evidence="8">
    <location>
        <position position="809"/>
    </location>
    <ligand>
        <name>Zn(2+)</name>
        <dbReference type="ChEBI" id="CHEBI:29105"/>
        <label>2</label>
    </ligand>
</feature>
<reference evidence="12" key="2">
    <citation type="submission" date="2023-05" db="EMBL/GenBank/DDBJ databases">
        <authorList>
            <consortium name="Lawrence Berkeley National Laboratory"/>
            <person name="Steindorff A."/>
            <person name="Hensen N."/>
            <person name="Bonometti L."/>
            <person name="Westerberg I."/>
            <person name="Brannstrom I.O."/>
            <person name="Guillou S."/>
            <person name="Cros-Aarteil S."/>
            <person name="Calhoun S."/>
            <person name="Haridas S."/>
            <person name="Kuo A."/>
            <person name="Mondo S."/>
            <person name="Pangilinan J."/>
            <person name="Riley R."/>
            <person name="Labutti K."/>
            <person name="Andreopoulos B."/>
            <person name="Lipzen A."/>
            <person name="Chen C."/>
            <person name="Yanf M."/>
            <person name="Daum C."/>
            <person name="Ng V."/>
            <person name="Clum A."/>
            <person name="Ohm R."/>
            <person name="Martin F."/>
            <person name="Silar P."/>
            <person name="Natvig D."/>
            <person name="Lalanne C."/>
            <person name="Gautier V."/>
            <person name="Ament-Velasquez S.L."/>
            <person name="Kruys A."/>
            <person name="Hutchinson M.I."/>
            <person name="Powell A.J."/>
            <person name="Barry K."/>
            <person name="Miller A.N."/>
            <person name="Grigoriev I.V."/>
            <person name="Debuchy R."/>
            <person name="Gladieux P."/>
            <person name="Thoren M.H."/>
            <person name="Johannesson H."/>
        </authorList>
    </citation>
    <scope>NUCLEOTIDE SEQUENCE</scope>
    <source>
        <strain evidence="12">PSN293</strain>
    </source>
</reference>
<feature type="region of interest" description="Disordered" evidence="10">
    <location>
        <begin position="1"/>
        <end position="22"/>
    </location>
</feature>
<feature type="region of interest" description="Disordered" evidence="10">
    <location>
        <begin position="438"/>
        <end position="785"/>
    </location>
</feature>
<feature type="binding site" evidence="8">
    <location>
        <position position="796"/>
    </location>
    <ligand>
        <name>Zn(2+)</name>
        <dbReference type="ChEBI" id="CHEBI:29105"/>
        <label>1</label>
    </ligand>
</feature>
<keyword evidence="6" id="KW-0539">Nucleus</keyword>
<feature type="compositionally biased region" description="Basic residues" evidence="10">
    <location>
        <begin position="743"/>
        <end position="755"/>
    </location>
</feature>
<dbReference type="CDD" id="cd17017">
    <property type="entry name" value="ING_Yng1p"/>
    <property type="match status" value="1"/>
</dbReference>
<sequence>MDSAEVARPVEDEAVSPRQMAPPIEQAVESLRSPLNPLDMRADPDAQATVTDFLDFTEYLPSDIMRSLTLIGNLDQNYVDASVSLDELTSQWGQLPTMSPESRPKPVDLCAQISEKMNRGVSSRVYAHAEAVRMSENINRHHTRIKIILSKLETMLENYTEAEAKSPVATAKSPQATTSQKTSVRVEGQRVRGVRGPTVPGEVLAPSDLYDFAYITDESSSDDDDIEDDGKPTRKNRATSDGPTRIKVVKPTKPLKPGKVPKSRTSVPAPSVPGSHLLSTSAALAQLKPPPENAVAGSAEAPWGQLTGWELNRLRKRMKKNSNWTPSDTMIARELFTLKRGIDAFKLAKQKAEEEGKPFEGKMPVPVVDPVSGEERMPLGALSMETLASDEKNLSNRGMKLNEAKKLKREMLAKMAAEEAEESAKNFKLLAETLMNGSRGSQASAPDQANKATPGKGKPPPKKRKRDSAPEADAEKPELADGQASKLPYKRTKTETPVPHPQISANTSQVIHETPAQPPPRQIVHSTTPIPLPIHAQEQSITAKSGTSVASATSPAPSSNAGQTTTTTANPSLAPIKLPGPETPIPLPILSPKKMTPIYPPVRETRKTQSARVQEQQQDTNVALTVPKPTSRAASPAEPTPKMDSDSHSTVSGPTATTTGGAPSTTAPENAPQTTTVTRRPASRGKASSQEPQPTLASERQRRASTARNTPAPDSARPPSRRSTKRPPPGAISRTVSGGKSAVGKRKAAPKKKRGSTAGGNKSNKDGKVSTEAADEGDVEVDDEGNVIDPDEARYCLCHNVSYGTMIQCDNVDNNNNIDNCKYEWFHLACVDLTEVPARTTKWYCPECRVLLKIGEKGEVNARGVKA</sequence>
<dbReference type="GO" id="GO:0006355">
    <property type="term" value="P:regulation of DNA-templated transcription"/>
    <property type="evidence" value="ECO:0007669"/>
    <property type="project" value="TreeGrafter"/>
</dbReference>
<feature type="compositionally biased region" description="Acidic residues" evidence="10">
    <location>
        <begin position="773"/>
        <end position="785"/>
    </location>
</feature>
<feature type="compositionally biased region" description="Acidic residues" evidence="10">
    <location>
        <begin position="219"/>
        <end position="228"/>
    </location>
</feature>
<dbReference type="SMART" id="SM01408">
    <property type="entry name" value="ING"/>
    <property type="match status" value="1"/>
</dbReference>
<dbReference type="AlphaFoldDB" id="A0AAN7BBS2"/>
<feature type="binding site" evidence="8">
    <location>
        <position position="827"/>
    </location>
    <ligand>
        <name>Zn(2+)</name>
        <dbReference type="ChEBI" id="CHEBI:29105"/>
        <label>1</label>
    </ligand>
</feature>
<dbReference type="PANTHER" id="PTHR10333">
    <property type="entry name" value="INHIBITOR OF GROWTH PROTEIN"/>
    <property type="match status" value="1"/>
</dbReference>
<dbReference type="CDD" id="cd15505">
    <property type="entry name" value="PHD_ING"/>
    <property type="match status" value="1"/>
</dbReference>
<organism evidence="12 13">
    <name type="scientific">Rhypophila decipiens</name>
    <dbReference type="NCBI Taxonomy" id="261697"/>
    <lineage>
        <taxon>Eukaryota</taxon>
        <taxon>Fungi</taxon>
        <taxon>Dikarya</taxon>
        <taxon>Ascomycota</taxon>
        <taxon>Pezizomycotina</taxon>
        <taxon>Sordariomycetes</taxon>
        <taxon>Sordariomycetidae</taxon>
        <taxon>Sordariales</taxon>
        <taxon>Naviculisporaceae</taxon>
        <taxon>Rhypophila</taxon>
    </lineage>
</organism>
<keyword evidence="3 8" id="KW-0479">Metal-binding</keyword>
<evidence type="ECO:0000256" key="10">
    <source>
        <dbReference type="SAM" id="MobiDB-lite"/>
    </source>
</evidence>
<dbReference type="GO" id="GO:0008270">
    <property type="term" value="F:zinc ion binding"/>
    <property type="evidence" value="ECO:0007669"/>
    <property type="project" value="UniProtKB-KW"/>
</dbReference>
<dbReference type="SUPFAM" id="SSF57903">
    <property type="entry name" value="FYVE/PHD zinc finger"/>
    <property type="match status" value="1"/>
</dbReference>
<feature type="binding site" evidence="8">
    <location>
        <position position="798"/>
    </location>
    <ligand>
        <name>Zn(2+)</name>
        <dbReference type="ChEBI" id="CHEBI:29105"/>
        <label>1</label>
    </ligand>
</feature>
<dbReference type="InterPro" id="IPR024610">
    <property type="entry name" value="ING_N_histone-binding"/>
</dbReference>
<evidence type="ECO:0000313" key="12">
    <source>
        <dbReference type="EMBL" id="KAK4217959.1"/>
    </source>
</evidence>
<gene>
    <name evidence="12" type="ORF">QBC37DRAFT_276005</name>
</gene>
<evidence type="ECO:0000256" key="7">
    <source>
        <dbReference type="PIRSR" id="PIRSR628651-50"/>
    </source>
</evidence>
<evidence type="ECO:0000256" key="9">
    <source>
        <dbReference type="PROSITE-ProRule" id="PRU00146"/>
    </source>
</evidence>
<evidence type="ECO:0000256" key="3">
    <source>
        <dbReference type="ARBA" id="ARBA00022723"/>
    </source>
</evidence>
<keyword evidence="5 8" id="KW-0862">Zinc</keyword>
<feature type="domain" description="PHD-type" evidence="11">
    <location>
        <begin position="793"/>
        <end position="851"/>
    </location>
</feature>
<feature type="binding site" evidence="8">
    <location>
        <position position="830"/>
    </location>
    <ligand>
        <name>Zn(2+)</name>
        <dbReference type="ChEBI" id="CHEBI:29105"/>
        <label>1</label>
    </ligand>
</feature>
<dbReference type="Proteomes" id="UP001301769">
    <property type="component" value="Unassembled WGS sequence"/>
</dbReference>
<feature type="region of interest" description="Disordered" evidence="10">
    <location>
        <begin position="216"/>
        <end position="274"/>
    </location>
</feature>
<proteinExistence type="inferred from homology"/>
<dbReference type="GO" id="GO:0005634">
    <property type="term" value="C:nucleus"/>
    <property type="evidence" value="ECO:0007669"/>
    <property type="project" value="UniProtKB-SubCell"/>
</dbReference>
<dbReference type="InterPro" id="IPR011011">
    <property type="entry name" value="Znf_FYVE_PHD"/>
</dbReference>
<protein>
    <recommendedName>
        <fullName evidence="11">PHD-type domain-containing protein</fullName>
    </recommendedName>
</protein>
<feature type="compositionally biased region" description="Polar residues" evidence="10">
    <location>
        <begin position="438"/>
        <end position="451"/>
    </location>
</feature>
<keyword evidence="13" id="KW-1185">Reference proteome</keyword>
<dbReference type="Gene3D" id="6.10.140.1740">
    <property type="match status" value="1"/>
</dbReference>
<feature type="site" description="Histone H3K4me3 binding" evidence="7">
    <location>
        <position position="825"/>
    </location>
</feature>
<accession>A0AAN7BBS2</accession>
<feature type="site" description="Histone H3K4me3 binding" evidence="7">
    <location>
        <position position="806"/>
    </location>
</feature>
<feature type="compositionally biased region" description="Polar residues" evidence="10">
    <location>
        <begin position="172"/>
        <end position="183"/>
    </location>
</feature>
<feature type="binding site" evidence="8">
    <location>
        <position position="848"/>
    </location>
    <ligand>
        <name>Zn(2+)</name>
        <dbReference type="ChEBI" id="CHEBI:29105"/>
        <label>2</label>
    </ligand>
</feature>
<comment type="caution">
    <text evidence="12">The sequence shown here is derived from an EMBL/GenBank/DDBJ whole genome shotgun (WGS) entry which is preliminary data.</text>
</comment>